<dbReference type="InterPro" id="IPR007416">
    <property type="entry name" value="YggL_50S_bp"/>
</dbReference>
<name>A0A849BM47_9BURK</name>
<proteinExistence type="predicted"/>
<dbReference type="PANTHER" id="PTHR38778:SF1">
    <property type="entry name" value="CYTOPLASMIC PROTEIN"/>
    <property type="match status" value="1"/>
</dbReference>
<dbReference type="GO" id="GO:0005829">
    <property type="term" value="C:cytosol"/>
    <property type="evidence" value="ECO:0007669"/>
    <property type="project" value="TreeGrafter"/>
</dbReference>
<dbReference type="PANTHER" id="PTHR38778">
    <property type="entry name" value="CYTOPLASMIC PROTEIN-RELATED"/>
    <property type="match status" value="1"/>
</dbReference>
<gene>
    <name evidence="1" type="ORF">HLB16_22300</name>
</gene>
<protein>
    <submittedName>
        <fullName evidence="1">YggL family protein</fullName>
    </submittedName>
</protein>
<comment type="caution">
    <text evidence="1">The sequence shown here is derived from an EMBL/GenBank/DDBJ whole genome shotgun (WGS) entry which is preliminary data.</text>
</comment>
<dbReference type="AlphaFoldDB" id="A0A849BM47"/>
<organism evidence="1 2">
    <name type="scientific">Cupriavidus gilardii</name>
    <dbReference type="NCBI Taxonomy" id="82541"/>
    <lineage>
        <taxon>Bacteria</taxon>
        <taxon>Pseudomonadati</taxon>
        <taxon>Pseudomonadota</taxon>
        <taxon>Betaproteobacteria</taxon>
        <taxon>Burkholderiales</taxon>
        <taxon>Burkholderiaceae</taxon>
        <taxon>Cupriavidus</taxon>
    </lineage>
</organism>
<evidence type="ECO:0000313" key="1">
    <source>
        <dbReference type="EMBL" id="NNH13587.1"/>
    </source>
</evidence>
<reference evidence="1 2" key="1">
    <citation type="submission" date="2020-05" db="EMBL/GenBank/DDBJ databases">
        <title>MicrobeNet Type strains.</title>
        <authorList>
            <person name="Nicholson A.C."/>
        </authorList>
    </citation>
    <scope>NUCLEOTIDE SEQUENCE [LARGE SCALE GENOMIC DNA]</scope>
    <source>
        <strain evidence="1 2">ATCC 700815</strain>
    </source>
</reference>
<dbReference type="EMBL" id="JABEMD010000052">
    <property type="protein sequence ID" value="NNH13587.1"/>
    <property type="molecule type" value="Genomic_DNA"/>
</dbReference>
<accession>A0A849BM47</accession>
<dbReference type="Proteomes" id="UP000542973">
    <property type="component" value="Unassembled WGS sequence"/>
</dbReference>
<sequence length="117" mass="13189">MKSSRRYNHRQRKKLHIGEYQELAFEVMADVAEPARQGDPEALLDRFLKEAIEANGLLMAGAIDDGQLSAYILLNAARGSVSAEQREAVEKWLQASGDFENVRVGPLRDAWYGLDQR</sequence>
<dbReference type="RefSeq" id="WP_170265967.1">
    <property type="nucleotide sequence ID" value="NZ_BAAAEB010000012.1"/>
</dbReference>
<evidence type="ECO:0000313" key="2">
    <source>
        <dbReference type="Proteomes" id="UP000542973"/>
    </source>
</evidence>
<dbReference type="Pfam" id="PF04320">
    <property type="entry name" value="YggL_50S_bp"/>
    <property type="match status" value="1"/>
</dbReference>